<evidence type="ECO:0000313" key="2">
    <source>
        <dbReference type="Proteomes" id="UP001149074"/>
    </source>
</evidence>
<accession>A0A9W9G103</accession>
<dbReference type="EMBL" id="JAPQKI010000003">
    <property type="protein sequence ID" value="KAJ5109640.1"/>
    <property type="molecule type" value="Genomic_DNA"/>
</dbReference>
<keyword evidence="2" id="KW-1185">Reference proteome</keyword>
<gene>
    <name evidence="1" type="ORF">N7532_002285</name>
</gene>
<sequence length="80" mass="9574">MTYTPFNNDDTYRTEQPDLWERTPSYAPTTAVVCENMSAWDEQSPDCIHYQIEWRVKLNNRVVVKDTEQHMTLLPSSYWE</sequence>
<dbReference type="AlphaFoldDB" id="A0A9W9G103"/>
<evidence type="ECO:0000313" key="1">
    <source>
        <dbReference type="EMBL" id="KAJ5109640.1"/>
    </source>
</evidence>
<name>A0A9W9G103_9EURO</name>
<dbReference type="OrthoDB" id="4232626at2759"/>
<dbReference type="Proteomes" id="UP001149074">
    <property type="component" value="Unassembled WGS sequence"/>
</dbReference>
<proteinExistence type="predicted"/>
<reference evidence="1" key="1">
    <citation type="submission" date="2022-11" db="EMBL/GenBank/DDBJ databases">
        <authorList>
            <person name="Petersen C."/>
        </authorList>
    </citation>
    <scope>NUCLEOTIDE SEQUENCE</scope>
    <source>
        <strain evidence="1">IBT 30761</strain>
    </source>
</reference>
<dbReference type="GeneID" id="81353758"/>
<organism evidence="1 2">
    <name type="scientific">Penicillium argentinense</name>
    <dbReference type="NCBI Taxonomy" id="1131581"/>
    <lineage>
        <taxon>Eukaryota</taxon>
        <taxon>Fungi</taxon>
        <taxon>Dikarya</taxon>
        <taxon>Ascomycota</taxon>
        <taxon>Pezizomycotina</taxon>
        <taxon>Eurotiomycetes</taxon>
        <taxon>Eurotiomycetidae</taxon>
        <taxon>Eurotiales</taxon>
        <taxon>Aspergillaceae</taxon>
        <taxon>Penicillium</taxon>
    </lineage>
</organism>
<reference evidence="1" key="2">
    <citation type="journal article" date="2023" name="IMA Fungus">
        <title>Comparative genomic study of the Penicillium genus elucidates a diverse pangenome and 15 lateral gene transfer events.</title>
        <authorList>
            <person name="Petersen C."/>
            <person name="Sorensen T."/>
            <person name="Nielsen M.R."/>
            <person name="Sondergaard T.E."/>
            <person name="Sorensen J.L."/>
            <person name="Fitzpatrick D.A."/>
            <person name="Frisvad J.C."/>
            <person name="Nielsen K.L."/>
        </authorList>
    </citation>
    <scope>NUCLEOTIDE SEQUENCE</scope>
    <source>
        <strain evidence="1">IBT 30761</strain>
    </source>
</reference>
<comment type="caution">
    <text evidence="1">The sequence shown here is derived from an EMBL/GenBank/DDBJ whole genome shotgun (WGS) entry which is preliminary data.</text>
</comment>
<dbReference type="RefSeq" id="XP_056477751.1">
    <property type="nucleotide sequence ID" value="XM_056614779.1"/>
</dbReference>
<protein>
    <submittedName>
        <fullName evidence="1">Uncharacterized protein</fullName>
    </submittedName>
</protein>